<sequence length="53" mass="6093">MKLPEIQHSSRNIGTVRRPSVRACRLWLLPDPDECWCLPTMLGKRIAPAILPR</sequence>
<name>A0ABS8VSZ6_9PROT</name>
<proteinExistence type="predicted"/>
<dbReference type="Proteomes" id="UP001521074">
    <property type="component" value="Unassembled WGS sequence"/>
</dbReference>
<dbReference type="RefSeq" id="WP_232876186.1">
    <property type="nucleotide sequence ID" value="NZ_JAJSOJ010000005.1"/>
</dbReference>
<dbReference type="EMBL" id="JAJSOJ010000005">
    <property type="protein sequence ID" value="MCE0742614.1"/>
    <property type="molecule type" value="Genomic_DNA"/>
</dbReference>
<comment type="caution">
    <text evidence="1">The sequence shown here is derived from an EMBL/GenBank/DDBJ whole genome shotgun (WGS) entry which is preliminary data.</text>
</comment>
<reference evidence="1 2" key="1">
    <citation type="submission" date="2021-12" db="EMBL/GenBank/DDBJ databases">
        <title>Genome sequence of Acetobacter sicerae DmPark20a_162.</title>
        <authorList>
            <person name="Chaston J.M."/>
        </authorList>
    </citation>
    <scope>NUCLEOTIDE SEQUENCE [LARGE SCALE GENOMIC DNA]</scope>
    <source>
        <strain evidence="1 2">DmPark20a_162</strain>
    </source>
</reference>
<protein>
    <recommendedName>
        <fullName evidence="3">Transposase</fullName>
    </recommendedName>
</protein>
<keyword evidence="2" id="KW-1185">Reference proteome</keyword>
<accession>A0ABS8VSZ6</accession>
<evidence type="ECO:0000313" key="1">
    <source>
        <dbReference type="EMBL" id="MCE0742614.1"/>
    </source>
</evidence>
<organism evidence="1 2">
    <name type="scientific">Acetobacter sicerae</name>
    <dbReference type="NCBI Taxonomy" id="85325"/>
    <lineage>
        <taxon>Bacteria</taxon>
        <taxon>Pseudomonadati</taxon>
        <taxon>Pseudomonadota</taxon>
        <taxon>Alphaproteobacteria</taxon>
        <taxon>Acetobacterales</taxon>
        <taxon>Acetobacteraceae</taxon>
        <taxon>Acetobacter</taxon>
    </lineage>
</organism>
<evidence type="ECO:0008006" key="3">
    <source>
        <dbReference type="Google" id="ProtNLM"/>
    </source>
</evidence>
<evidence type="ECO:0000313" key="2">
    <source>
        <dbReference type="Proteomes" id="UP001521074"/>
    </source>
</evidence>
<gene>
    <name evidence="1" type="ORF">LWC05_01705</name>
</gene>